<evidence type="ECO:0000313" key="3">
    <source>
        <dbReference type="Proteomes" id="UP000800035"/>
    </source>
</evidence>
<evidence type="ECO:0000313" key="2">
    <source>
        <dbReference type="EMBL" id="KAF1951028.1"/>
    </source>
</evidence>
<reference evidence="2" key="1">
    <citation type="journal article" date="2020" name="Stud. Mycol.">
        <title>101 Dothideomycetes genomes: a test case for predicting lifestyles and emergence of pathogens.</title>
        <authorList>
            <person name="Haridas S."/>
            <person name="Albert R."/>
            <person name="Binder M."/>
            <person name="Bloem J."/>
            <person name="Labutti K."/>
            <person name="Salamov A."/>
            <person name="Andreopoulos B."/>
            <person name="Baker S."/>
            <person name="Barry K."/>
            <person name="Bills G."/>
            <person name="Bluhm B."/>
            <person name="Cannon C."/>
            <person name="Castanera R."/>
            <person name="Culley D."/>
            <person name="Daum C."/>
            <person name="Ezra D."/>
            <person name="Gonzalez J."/>
            <person name="Henrissat B."/>
            <person name="Kuo A."/>
            <person name="Liang C."/>
            <person name="Lipzen A."/>
            <person name="Lutzoni F."/>
            <person name="Magnuson J."/>
            <person name="Mondo S."/>
            <person name="Nolan M."/>
            <person name="Ohm R."/>
            <person name="Pangilinan J."/>
            <person name="Park H.-J."/>
            <person name="Ramirez L."/>
            <person name="Alfaro M."/>
            <person name="Sun H."/>
            <person name="Tritt A."/>
            <person name="Yoshinaga Y."/>
            <person name="Zwiers L.-H."/>
            <person name="Turgeon B."/>
            <person name="Goodwin S."/>
            <person name="Spatafora J."/>
            <person name="Crous P."/>
            <person name="Grigoriev I."/>
        </authorList>
    </citation>
    <scope>NUCLEOTIDE SEQUENCE</scope>
    <source>
        <strain evidence="2">CBS 675.92</strain>
    </source>
</reference>
<protein>
    <submittedName>
        <fullName evidence="2">Uncharacterized protein</fullName>
    </submittedName>
</protein>
<feature type="compositionally biased region" description="Basic residues" evidence="1">
    <location>
        <begin position="130"/>
        <end position="141"/>
    </location>
</feature>
<dbReference type="EMBL" id="ML977020">
    <property type="protein sequence ID" value="KAF1951028.1"/>
    <property type="molecule type" value="Genomic_DNA"/>
</dbReference>
<organism evidence="2 3">
    <name type="scientific">Byssothecium circinans</name>
    <dbReference type="NCBI Taxonomy" id="147558"/>
    <lineage>
        <taxon>Eukaryota</taxon>
        <taxon>Fungi</taxon>
        <taxon>Dikarya</taxon>
        <taxon>Ascomycota</taxon>
        <taxon>Pezizomycotina</taxon>
        <taxon>Dothideomycetes</taxon>
        <taxon>Pleosporomycetidae</taxon>
        <taxon>Pleosporales</taxon>
        <taxon>Massarineae</taxon>
        <taxon>Massarinaceae</taxon>
        <taxon>Byssothecium</taxon>
    </lineage>
</organism>
<feature type="non-terminal residue" evidence="2">
    <location>
        <position position="1"/>
    </location>
</feature>
<proteinExistence type="predicted"/>
<sequence>STSSRLPSSLLPSFKYQAFLSYCLIVSPRRSLLPFRELSFPTVYIAMASAPRNLERKPCPLSPAFIFECGGVCEILRDEDKETGNKRPVLEKNMREMPEEASCSSHRGVRENGRQSSESSAFNRHQPSSAKRRTRRQRKVSMRFPSTRNARKSRHSNAPDTGNNCDLVKSPNTYCKGCATAALAANLCYEDGMAKFKCLGSAEEYEKYPFQVLWPVPTKCTGFCQEGDMYGLCGQHWQPKLLHLSTLKGKEAKEERYELSQCFGRTGNVL</sequence>
<dbReference type="Proteomes" id="UP000800035">
    <property type="component" value="Unassembled WGS sequence"/>
</dbReference>
<feature type="compositionally biased region" description="Polar residues" evidence="1">
    <location>
        <begin position="114"/>
        <end position="129"/>
    </location>
</feature>
<accession>A0A6A5TFB2</accession>
<gene>
    <name evidence="2" type="ORF">CC80DRAFT_575997</name>
</gene>
<dbReference type="AlphaFoldDB" id="A0A6A5TFB2"/>
<keyword evidence="3" id="KW-1185">Reference proteome</keyword>
<feature type="compositionally biased region" description="Basic and acidic residues" evidence="1">
    <location>
        <begin position="84"/>
        <end position="98"/>
    </location>
</feature>
<feature type="region of interest" description="Disordered" evidence="1">
    <location>
        <begin position="84"/>
        <end position="163"/>
    </location>
</feature>
<evidence type="ECO:0000256" key="1">
    <source>
        <dbReference type="SAM" id="MobiDB-lite"/>
    </source>
</evidence>
<name>A0A6A5TFB2_9PLEO</name>